<dbReference type="Gene3D" id="3.40.50.2000">
    <property type="entry name" value="Glycogen Phosphorylase B"/>
    <property type="match status" value="1"/>
</dbReference>
<dbReference type="CDD" id="cd01635">
    <property type="entry name" value="Glycosyltransferase_GTB-type"/>
    <property type="match status" value="1"/>
</dbReference>
<feature type="domain" description="TPPC8 second Ig-like" evidence="5">
    <location>
        <begin position="1629"/>
        <end position="1747"/>
    </location>
</feature>
<dbReference type="InterPro" id="IPR058538">
    <property type="entry name" value="Ig_TPPC8_2nd"/>
</dbReference>
<sequence length="2108" mass="238294">MNSDAQAPAVAGVPSSSSSAFSFISKGWREVRDSADADLQLMRDRANSFKNMTASFDRELENLINSATPPFSVPLIRQSSEIEFMKKFHPKISEFRRVYSAPEIRRKVMEKWGPRANLGIDLSRIRSTIATEVYGIEEEEDVEENIEFNKVREGRSERRYEDGQFGDWEPIRALKTRLREFEKKNSKVEIFAGFKNNEFVEKVKSSLKSICKEPQESKEVPPLDVPELLAVLLRQSGLFLDQLGIRRNICDKIVESLCSKRKNQLVLRSLTAGELSAANLDKINDELDLRIASVIQSTGHCSEGVGSWTDLMKPDVTDVKRHVAIVTTASLPWMTGTAVNPLFRAAYLAKSEKQKVTLLVPWLCRSDQELVYPNNLTFGSPEEQENYIRNWLEERVGFKADFRISFYPGKFSRERRSIIPAGDTSQFIPSKDADIAILEEPEHLNWYHHGKRWTDKFNHVVGIVHTNYLEYIKREKNGALQAFFVKHINNLVTRAHCHKVLRLSAATQDMPKSVICNVHGVNPKFLKIGEKVAEERELGQQAFSKGAYFLGKMVWAKGYKELIDLLAKHKNDLDGFKLDVYGNGEDAHEVQSTAKRLDLNLNFLKGRDHADDSLHGYKIFINPSVSDVLCTATAEALAMGKFVVCADHPSNEFFRSFPNCLTYKTPEDFVLKVKEALENEPQPLTPEQRYNLSWEAATKRFIEYSELDRLLNNGHNGPTSRKSNGKIISRSVSMPSLSDMVDGGIAFAHYCLTGSEFLRLCTGAIPGTRDYGKQHCKDLHLLAPQVENPIYGCPRVNTPRNHSRLISFPRKRQSEDRKRDKERVMADPANTPLGKMLLEEITPVVMVLCTPLVEQSCLKNGISLVQMLSPFCDFTNIDVPVRTSSDQPYRLHKFKLRLFYSTDVRQPNLEVAKERLKQVITQAGEKNFLESSEPSQVNDFLSRPESEILPSWFQFFNKELVRTLSFSDHEAFDHPVACLLVVSMKDDEPINRFVDLFNTNKLPSLLNDGAMDPKILKHYLLVHDNQDGPLDKATKLFAEMRNAFGQNDCQIICINSSPDGQFHHQNNPWALFKPDALPTENLGGFLNLDDLNEIKDCLQELSSKRIIPYMEQKIRVLNQQVSATRKGFRNQIKNLWWRKGKEDIVDTPNGPVYTFNSIESQIRILGDYAFMLGDYELALSNYRLISTDYKIDKAWMRYAGVQEMMGLTYFMLDQSRKEAEYCMENAFNTYLKLGSAGRRNATRCGLWWVEMLKTRDQIKEAATVYFRICGEDTLHSAVLLEQASFCYLLSKPPMLHKYGFHLVLSGDHYKKCDQIKHAIRTYRSAIPVYEGTTWSRIKDHVHFHIGQWYALLGMYDVAVSHMLEVLASTHQSKTTQELFLRDFLQIVQKTGRTFEVVKLQLPVINISSLKVIFEDHRTNASAEAASVRESVWRSLEEEIIPSLSTTRSNWLDLQSKLIPRKYKESNICVAGEAIKVDIEFKNPLQIPISVSSVSLMCELSANPEEDANSSSIEIQKNESKTSTSIGDINLSLILSEVDFSLEGGETTLVQLTVTPRIEGILNIVGVKWKLSSSVVGLCNFESNPVNRRVVKGRRKAKHSPSNDLKFLVIKSTPRLEGFIHSLPKKTYAGDLRPLVLELSNPSKFPVKNLKMKISNPRFLYAGNQRELNADFPACLKKMNVEKSGGHTNGKKMSQNVFHFPEDISLQEETSLSWPLWFHAAVPGNIHLFITIYYETEGVSNIMKYRTLRMHYNLLVLPSLDVSFELSARPSRSQEFLLRMDVVNKTSSECFQVHQLSSVGQQWEISLLQPVDSILPSQSLFAGQSLSCFFKLKDRRMSSTSEDSTPLSLIQSDVRLGPQDSSEAPFDVSSSPLADFHDCERSSQGLSSQGYEYKADFIFITQLPKGNIDSGAPNTPLVFSHHACDCSLSSMSPISWVVDGPRTFQHNFSAPLCEVNLKMTITNTSDSVASVHINTFDSPSSNSQPMDDAAASEPPENQAGWSAIPVVSDTKIITNDALAAQSSKPLSLGTVPQFIWSGSSSTKLTLQPRLTTEIPLLICVFAPGVYDLSNYVLNWNLTPVDNKVNQGEVYKSSGSCQGYPYNLTVLEST</sequence>
<evidence type="ECO:0000313" key="7">
    <source>
        <dbReference type="EMBL" id="KAK9041357.1"/>
    </source>
</evidence>
<dbReference type="InterPro" id="IPR058541">
    <property type="entry name" value="Ig_TPPC8_1st"/>
</dbReference>
<feature type="domain" description="Glycosyl transferase family 1" evidence="3">
    <location>
        <begin position="547"/>
        <end position="682"/>
    </location>
</feature>
<dbReference type="Gene3D" id="1.25.40.10">
    <property type="entry name" value="Tetratricopeptide repeat domain"/>
    <property type="match status" value="1"/>
</dbReference>
<gene>
    <name evidence="7" type="ORF">V6N11_016460</name>
</gene>
<dbReference type="Pfam" id="PF12739">
    <property type="entry name" value="TRAPPC-Trs85"/>
    <property type="match status" value="1"/>
</dbReference>
<evidence type="ECO:0000259" key="3">
    <source>
        <dbReference type="Pfam" id="PF00534"/>
    </source>
</evidence>
<keyword evidence="1" id="KW-0328">Glycosyltransferase</keyword>
<dbReference type="Pfam" id="PF24545">
    <property type="entry name" value="Ig_TPPC8_1st"/>
    <property type="match status" value="1"/>
</dbReference>
<dbReference type="Proteomes" id="UP001396334">
    <property type="component" value="Unassembled WGS sequence"/>
</dbReference>
<accession>A0ABR2TVF7</accession>
<feature type="compositionally biased region" description="Polar residues" evidence="2">
    <location>
        <begin position="1975"/>
        <end position="1984"/>
    </location>
</feature>
<dbReference type="Pfam" id="PF00534">
    <property type="entry name" value="Glycos_transf_1"/>
    <property type="match status" value="1"/>
</dbReference>
<dbReference type="PANTHER" id="PTHR12975">
    <property type="entry name" value="TRANSPORT PROTEIN TRAPP"/>
    <property type="match status" value="1"/>
</dbReference>
<evidence type="ECO:0000259" key="6">
    <source>
        <dbReference type="Pfam" id="PF24545"/>
    </source>
</evidence>
<feature type="domain" description="TPPC8 first Ig-like" evidence="6">
    <location>
        <begin position="1429"/>
        <end position="1594"/>
    </location>
</feature>
<dbReference type="Pfam" id="PF24544">
    <property type="entry name" value="Ig_TPPC8_2nd"/>
    <property type="match status" value="1"/>
</dbReference>
<dbReference type="InterPro" id="IPR001296">
    <property type="entry name" value="Glyco_trans_1"/>
</dbReference>
<feature type="domain" description="TPPC8 C-terminal Ig-like" evidence="4">
    <location>
        <begin position="1940"/>
        <end position="2069"/>
    </location>
</feature>
<dbReference type="Pfam" id="PF24542">
    <property type="entry name" value="Ig_TPPC8_C"/>
    <property type="match status" value="1"/>
</dbReference>
<dbReference type="EMBL" id="JBBPBN010000004">
    <property type="protein sequence ID" value="KAK9041357.1"/>
    <property type="molecule type" value="Genomic_DNA"/>
</dbReference>
<keyword evidence="8" id="KW-1185">Reference proteome</keyword>
<dbReference type="InterPro" id="IPR024420">
    <property type="entry name" value="TRAPP_III_complex_Trs85"/>
</dbReference>
<evidence type="ECO:0000256" key="1">
    <source>
        <dbReference type="ARBA" id="ARBA00022676"/>
    </source>
</evidence>
<organism evidence="7 8">
    <name type="scientific">Hibiscus sabdariffa</name>
    <name type="common">roselle</name>
    <dbReference type="NCBI Taxonomy" id="183260"/>
    <lineage>
        <taxon>Eukaryota</taxon>
        <taxon>Viridiplantae</taxon>
        <taxon>Streptophyta</taxon>
        <taxon>Embryophyta</taxon>
        <taxon>Tracheophyta</taxon>
        <taxon>Spermatophyta</taxon>
        <taxon>Magnoliopsida</taxon>
        <taxon>eudicotyledons</taxon>
        <taxon>Gunneridae</taxon>
        <taxon>Pentapetalae</taxon>
        <taxon>rosids</taxon>
        <taxon>malvids</taxon>
        <taxon>Malvales</taxon>
        <taxon>Malvaceae</taxon>
        <taxon>Malvoideae</taxon>
        <taxon>Hibiscus</taxon>
    </lineage>
</organism>
<feature type="region of interest" description="Disordered" evidence="2">
    <location>
        <begin position="1975"/>
        <end position="1999"/>
    </location>
</feature>
<evidence type="ECO:0000313" key="8">
    <source>
        <dbReference type="Proteomes" id="UP001396334"/>
    </source>
</evidence>
<dbReference type="PANTHER" id="PTHR12975:SF6">
    <property type="entry name" value="TRAFFICKING PROTEIN PARTICLE COMPLEX SUBUNIT 8"/>
    <property type="match status" value="1"/>
</dbReference>
<evidence type="ECO:0008006" key="9">
    <source>
        <dbReference type="Google" id="ProtNLM"/>
    </source>
</evidence>
<protein>
    <recommendedName>
        <fullName evidence="9">Digalactosyldiacylglycerol synthase</fullName>
    </recommendedName>
</protein>
<keyword evidence="1" id="KW-0808">Transferase</keyword>
<name>A0ABR2TVF7_9ROSI</name>
<evidence type="ECO:0000259" key="4">
    <source>
        <dbReference type="Pfam" id="PF24542"/>
    </source>
</evidence>
<dbReference type="InterPro" id="IPR057651">
    <property type="entry name" value="Ig_TPPC8_C"/>
</dbReference>
<dbReference type="SUPFAM" id="SSF53756">
    <property type="entry name" value="UDP-Glycosyltransferase/glycogen phosphorylase"/>
    <property type="match status" value="1"/>
</dbReference>
<comment type="caution">
    <text evidence="7">The sequence shown here is derived from an EMBL/GenBank/DDBJ whole genome shotgun (WGS) entry which is preliminary data.</text>
</comment>
<proteinExistence type="predicted"/>
<dbReference type="InterPro" id="IPR011990">
    <property type="entry name" value="TPR-like_helical_dom_sf"/>
</dbReference>
<evidence type="ECO:0000256" key="2">
    <source>
        <dbReference type="SAM" id="MobiDB-lite"/>
    </source>
</evidence>
<evidence type="ECO:0000259" key="5">
    <source>
        <dbReference type="Pfam" id="PF24544"/>
    </source>
</evidence>
<reference evidence="7 8" key="1">
    <citation type="journal article" date="2024" name="G3 (Bethesda)">
        <title>Genome assembly of Hibiscus sabdariffa L. provides insights into metabolisms of medicinal natural products.</title>
        <authorList>
            <person name="Kim T."/>
        </authorList>
    </citation>
    <scope>NUCLEOTIDE SEQUENCE [LARGE SCALE GENOMIC DNA]</scope>
    <source>
        <strain evidence="7">TK-2024</strain>
        <tissue evidence="7">Old leaves</tissue>
    </source>
</reference>